<evidence type="ECO:0000313" key="2">
    <source>
        <dbReference type="Proteomes" id="UP000886881"/>
    </source>
</evidence>
<evidence type="ECO:0000313" key="1">
    <source>
        <dbReference type="EMBL" id="HIT47096.1"/>
    </source>
</evidence>
<dbReference type="Proteomes" id="UP000886881">
    <property type="component" value="Unassembled WGS sequence"/>
</dbReference>
<comment type="caution">
    <text evidence="1">The sequence shown here is derived from an EMBL/GenBank/DDBJ whole genome shotgun (WGS) entry which is preliminary data.</text>
</comment>
<protein>
    <submittedName>
        <fullName evidence="1">Anaerobic ribonucleoside-triphosphate reductase activating protein</fullName>
    </submittedName>
</protein>
<dbReference type="EMBL" id="DVLC01000084">
    <property type="protein sequence ID" value="HIT47096.1"/>
    <property type="molecule type" value="Genomic_DNA"/>
</dbReference>
<reference evidence="1" key="1">
    <citation type="submission" date="2020-10" db="EMBL/GenBank/DDBJ databases">
        <authorList>
            <person name="Gilroy R."/>
        </authorList>
    </citation>
    <scope>NUCLEOTIDE SEQUENCE</scope>
    <source>
        <strain evidence="1">ChiHecec2B26-709</strain>
    </source>
</reference>
<accession>A0A9D1KGV4</accession>
<organism evidence="1 2">
    <name type="scientific">Candidatus Cryptobacteroides merdipullorum</name>
    <dbReference type="NCBI Taxonomy" id="2840771"/>
    <lineage>
        <taxon>Bacteria</taxon>
        <taxon>Pseudomonadati</taxon>
        <taxon>Bacteroidota</taxon>
        <taxon>Bacteroidia</taxon>
        <taxon>Bacteroidales</taxon>
        <taxon>Candidatus Cryptobacteroides</taxon>
    </lineage>
</organism>
<proteinExistence type="predicted"/>
<reference evidence="1" key="2">
    <citation type="journal article" date="2021" name="PeerJ">
        <title>Extensive microbial diversity within the chicken gut microbiome revealed by metagenomics and culture.</title>
        <authorList>
            <person name="Gilroy R."/>
            <person name="Ravi A."/>
            <person name="Getino M."/>
            <person name="Pursley I."/>
            <person name="Horton D.L."/>
            <person name="Alikhan N.F."/>
            <person name="Baker D."/>
            <person name="Gharbi K."/>
            <person name="Hall N."/>
            <person name="Watson M."/>
            <person name="Adriaenssens E.M."/>
            <person name="Foster-Nyarko E."/>
            <person name="Jarju S."/>
            <person name="Secka A."/>
            <person name="Antonio M."/>
            <person name="Oren A."/>
            <person name="Chaudhuri R.R."/>
            <person name="La Ragione R."/>
            <person name="Hildebrand F."/>
            <person name="Pallen M.J."/>
        </authorList>
    </citation>
    <scope>NUCLEOTIDE SEQUENCE</scope>
    <source>
        <strain evidence="1">ChiHecec2B26-709</strain>
    </source>
</reference>
<dbReference type="AlphaFoldDB" id="A0A9D1KGV4"/>
<gene>
    <name evidence="1" type="ORF">IAC35_04480</name>
</gene>
<name>A0A9D1KGV4_9BACT</name>
<sequence>MIKYIPELTDVVLEEIPDRVTLALEIPNCQGSCPGCHSSFLKLDIGKELTPDEADRLIDDNFGINCLLLLGEGNDPEALLSLAAHVRERFPRLELALYSGRQEVEPEIYAAFDFVKVGPYVEALGPLNEPTTNQRLYYHGNDITSRFWHKGLEASSQNR</sequence>